<dbReference type="CDD" id="cd12954">
    <property type="entry name" value="MMP_TTHA0227_like_1"/>
    <property type="match status" value="1"/>
</dbReference>
<reference evidence="2 3" key="1">
    <citation type="submission" date="2019-03" db="EMBL/GenBank/DDBJ databases">
        <title>Root nodule microbial communities of legume samples collected from USA, Mexico and Botswana.</title>
        <authorList>
            <person name="Hirsch A."/>
        </authorList>
    </citation>
    <scope>NUCLEOTIDE SEQUENCE [LARGE SCALE GENOMIC DNA]</scope>
    <source>
        <strain evidence="2 3">55</strain>
    </source>
</reference>
<evidence type="ECO:0000256" key="1">
    <source>
        <dbReference type="SAM" id="MobiDB-lite"/>
    </source>
</evidence>
<dbReference type="SUPFAM" id="SSF55486">
    <property type="entry name" value="Metalloproteases ('zincins'), catalytic domain"/>
    <property type="match status" value="1"/>
</dbReference>
<dbReference type="Pfam" id="PF06262">
    <property type="entry name" value="Zincin_1"/>
    <property type="match status" value="1"/>
</dbReference>
<protein>
    <submittedName>
        <fullName evidence="2">Zinicin-like metallopeptidase</fullName>
    </submittedName>
</protein>
<dbReference type="Gene3D" id="3.30.2010.20">
    <property type="match status" value="1"/>
</dbReference>
<dbReference type="InterPro" id="IPR010428">
    <property type="entry name" value="Zincin_1"/>
</dbReference>
<proteinExistence type="predicted"/>
<gene>
    <name evidence="2" type="ORF">EDD19_101266</name>
</gene>
<feature type="compositionally biased region" description="Basic and acidic residues" evidence="1">
    <location>
        <begin position="32"/>
        <end position="42"/>
    </location>
</feature>
<sequence>MTPTAPVPGRPPTGTAIPGAGQSDVAAGSRISVRDFPGDPGRRRPRVVTSRRADRRGHGPRGPILPPEVPRWRSRSAEFDAAALEAFAEIDQHWHARLEHLDLAVDMVPRMRLRPGETWPEEVVADGDVPLARLVPAGVDRSGQPTRARLVLFRKPLTRRAPEGDDLRDLIYSVLVELVSQHLEISPDEVEAGPEGD</sequence>
<accession>A0A4R4A0P5</accession>
<dbReference type="Proteomes" id="UP000295805">
    <property type="component" value="Unassembled WGS sequence"/>
</dbReference>
<dbReference type="EMBL" id="SMCX01000001">
    <property type="protein sequence ID" value="TCW26846.1"/>
    <property type="molecule type" value="Genomic_DNA"/>
</dbReference>
<name>A0A4R4A0P5_9ACTN</name>
<organism evidence="2 3">
    <name type="scientific">Dietzia cinnamea</name>
    <dbReference type="NCBI Taxonomy" id="321318"/>
    <lineage>
        <taxon>Bacteria</taxon>
        <taxon>Bacillati</taxon>
        <taxon>Actinomycetota</taxon>
        <taxon>Actinomycetes</taxon>
        <taxon>Mycobacteriales</taxon>
        <taxon>Dietziaceae</taxon>
        <taxon>Dietzia</taxon>
    </lineage>
</organism>
<feature type="compositionally biased region" description="Pro residues" evidence="1">
    <location>
        <begin position="1"/>
        <end position="11"/>
    </location>
</feature>
<dbReference type="AlphaFoldDB" id="A0A4R4A0P5"/>
<evidence type="ECO:0000313" key="3">
    <source>
        <dbReference type="Proteomes" id="UP000295805"/>
    </source>
</evidence>
<comment type="caution">
    <text evidence="2">The sequence shown here is derived from an EMBL/GenBank/DDBJ whole genome shotgun (WGS) entry which is preliminary data.</text>
</comment>
<evidence type="ECO:0000313" key="2">
    <source>
        <dbReference type="EMBL" id="TCW26846.1"/>
    </source>
</evidence>
<dbReference type="InterPro" id="IPR038555">
    <property type="entry name" value="Zincin_1_sf"/>
</dbReference>
<feature type="region of interest" description="Disordered" evidence="1">
    <location>
        <begin position="1"/>
        <end position="68"/>
    </location>
</feature>